<dbReference type="STRING" id="1117647.M5M_16745"/>
<gene>
    <name evidence="1" type="ordered locus">M5M_16745</name>
</gene>
<accession>K4KMS9</accession>
<dbReference type="AlphaFoldDB" id="K4KMS9"/>
<evidence type="ECO:0000313" key="2">
    <source>
        <dbReference type="Proteomes" id="UP000000466"/>
    </source>
</evidence>
<organism evidence="1 2">
    <name type="scientific">Simiduia agarivorans (strain DSM 21679 / JCM 13881 / BCRC 17597 / SA1)</name>
    <dbReference type="NCBI Taxonomy" id="1117647"/>
    <lineage>
        <taxon>Bacteria</taxon>
        <taxon>Pseudomonadati</taxon>
        <taxon>Pseudomonadota</taxon>
        <taxon>Gammaproteobacteria</taxon>
        <taxon>Cellvibrionales</taxon>
        <taxon>Cellvibrionaceae</taxon>
        <taxon>Simiduia</taxon>
    </lineage>
</organism>
<dbReference type="NCBIfam" id="NF047637">
    <property type="entry name" value="lipo_CC0125"/>
    <property type="match status" value="1"/>
</dbReference>
<dbReference type="Proteomes" id="UP000000466">
    <property type="component" value="Chromosome"/>
</dbReference>
<dbReference type="RefSeq" id="WP_015048632.1">
    <property type="nucleotide sequence ID" value="NC_018868.3"/>
</dbReference>
<evidence type="ECO:0008006" key="3">
    <source>
        <dbReference type="Google" id="ProtNLM"/>
    </source>
</evidence>
<evidence type="ECO:0000313" key="1">
    <source>
        <dbReference type="EMBL" id="AFV00480.1"/>
    </source>
</evidence>
<reference evidence="1 2" key="1">
    <citation type="journal article" date="2013" name="Genome Announc.">
        <title>Complete genome sequence of Simiduia agarivorans SA1(T), a marine bacterium able to degrade a variety of polysaccharides.</title>
        <authorList>
            <person name="Lin S.Y."/>
            <person name="Shieh W.Y."/>
            <person name="Chen J.S."/>
            <person name="Tang S.L."/>
        </authorList>
    </citation>
    <scope>NUCLEOTIDE SEQUENCE [LARGE SCALE GENOMIC DNA]</scope>
    <source>
        <strain evidence="2">DSM 21679 / JCM 13881 / BCRC 17597 / SA1</strain>
    </source>
</reference>
<dbReference type="eggNOG" id="ENOG5032T1A">
    <property type="taxonomic scope" value="Bacteria"/>
</dbReference>
<dbReference type="EMBL" id="CP003746">
    <property type="protein sequence ID" value="AFV00480.1"/>
    <property type="molecule type" value="Genomic_DNA"/>
</dbReference>
<keyword evidence="2" id="KW-1185">Reference proteome</keyword>
<dbReference type="HOGENOM" id="CLU_126408_0_0_6"/>
<protein>
    <recommendedName>
        <fullName evidence="3">Lipoprotein</fullName>
    </recommendedName>
</protein>
<sequence>MNKFIVISIVALMTVGCASSNGYKQAKGNGYGYTDTALTENRYRINYKAKSHQSAKAKNYALLRAAELTLDQGYDWFVVVDRETRVEKTEDRFSTSMQTGQTVTKSCGLLSCTTQVHPSTQYGVGMSSGNGADEAIASLEIRMGKGVKPASGDVYDAMEIKDSLGKRK</sequence>
<proteinExistence type="predicted"/>
<dbReference type="KEGG" id="saga:M5M_16745"/>
<dbReference type="OrthoDB" id="7172943at2"/>
<dbReference type="PROSITE" id="PS51257">
    <property type="entry name" value="PROKAR_LIPOPROTEIN"/>
    <property type="match status" value="1"/>
</dbReference>
<name>K4KMS9_SIMAS</name>